<comment type="caution">
    <text evidence="2">The sequence shown here is derived from an EMBL/GenBank/DDBJ whole genome shotgun (WGS) entry which is preliminary data.</text>
</comment>
<keyword evidence="1" id="KW-0812">Transmembrane</keyword>
<proteinExistence type="predicted"/>
<organism evidence="2 3">
    <name type="scientific">Halopseudomonas pachastrellae</name>
    <dbReference type="NCBI Taxonomy" id="254161"/>
    <lineage>
        <taxon>Bacteria</taxon>
        <taxon>Pseudomonadati</taxon>
        <taxon>Pseudomonadota</taxon>
        <taxon>Gammaproteobacteria</taxon>
        <taxon>Pseudomonadales</taxon>
        <taxon>Pseudomonadaceae</taxon>
        <taxon>Halopseudomonas</taxon>
    </lineage>
</organism>
<feature type="transmembrane region" description="Helical" evidence="1">
    <location>
        <begin position="160"/>
        <end position="178"/>
    </location>
</feature>
<reference evidence="2 3" key="1">
    <citation type="submission" date="2017-01" db="EMBL/GenBank/DDBJ databases">
        <title>Draft genome sequence of Pseudomonas pachastrellae type strain CCUG 46540T from a deep sea.</title>
        <authorList>
            <person name="Gomila M."/>
            <person name="Mulet M."/>
            <person name="Lalucat J."/>
            <person name="Garcia-Valdes E."/>
        </authorList>
    </citation>
    <scope>NUCLEOTIDE SEQUENCE [LARGE SCALE GENOMIC DNA]</scope>
    <source>
        <strain evidence="2 3">CCUG 46540</strain>
    </source>
</reference>
<feature type="transmembrane region" description="Helical" evidence="1">
    <location>
        <begin position="88"/>
        <end position="107"/>
    </location>
</feature>
<evidence type="ECO:0000256" key="1">
    <source>
        <dbReference type="SAM" id="Phobius"/>
    </source>
</evidence>
<dbReference type="STRING" id="254161.SAMN05216256_12342"/>
<name>A0A1S8DE76_9GAMM</name>
<dbReference type="AlphaFoldDB" id="A0A1S8DE76"/>
<feature type="transmembrane region" description="Helical" evidence="1">
    <location>
        <begin position="137"/>
        <end position="154"/>
    </location>
</feature>
<dbReference type="RefSeq" id="WP_083727788.1">
    <property type="nucleotide sequence ID" value="NZ_FOUD01000023.1"/>
</dbReference>
<dbReference type="EMBL" id="MUBC01000023">
    <property type="protein sequence ID" value="ONM43683.1"/>
    <property type="molecule type" value="Genomic_DNA"/>
</dbReference>
<keyword evidence="1" id="KW-1133">Transmembrane helix</keyword>
<sequence>MPPSREEAAQALREISNVQARVAGFQDYRFEASQLMLWGSLNMAGCILSALLQAHLLLIWGAIALSGVILGTRMACRSSDAAGVAPRYLLIVLSILLFDVILHVLFWPITPRQGAMIVPLFIATLYVIRGAQSRPRYIVLGATLALLCCCAYWFAGSHYWWWLALSWGGTLLVAGCWLRRC</sequence>
<evidence type="ECO:0000313" key="3">
    <source>
        <dbReference type="Proteomes" id="UP000242847"/>
    </source>
</evidence>
<evidence type="ECO:0000313" key="2">
    <source>
        <dbReference type="EMBL" id="ONM43683.1"/>
    </source>
</evidence>
<protein>
    <submittedName>
        <fullName evidence="2">Uncharacterized protein</fullName>
    </submittedName>
</protein>
<keyword evidence="1" id="KW-0472">Membrane</keyword>
<feature type="transmembrane region" description="Helical" evidence="1">
    <location>
        <begin position="113"/>
        <end position="130"/>
    </location>
</feature>
<gene>
    <name evidence="2" type="ORF">BXT89_11415</name>
</gene>
<dbReference type="OrthoDB" id="6889884at2"/>
<keyword evidence="3" id="KW-1185">Reference proteome</keyword>
<dbReference type="Proteomes" id="UP000242847">
    <property type="component" value="Unassembled WGS sequence"/>
</dbReference>
<accession>A0A1S8DE76</accession>